<name>A0A6A6FTU5_9PEZI</name>
<gene>
    <name evidence="1" type="ORF">CERZMDRAFT_92983</name>
</gene>
<sequence>MSDTNEQNLSIRSAHDESAELNSHIAALPQELQDEILKFTVAIEPTTVEISKSYKPPCSDVAESVCEARITVDDSDGGRRELWVSLREAAALIRCSFALYRGKLTFDRRNQWSMICWGWNKLKGSRRSNVGVSGSKQLA</sequence>
<dbReference type="Proteomes" id="UP000799539">
    <property type="component" value="Unassembled WGS sequence"/>
</dbReference>
<accession>A0A6A6FTU5</accession>
<reference evidence="1" key="1">
    <citation type="journal article" date="2020" name="Stud. Mycol.">
        <title>101 Dothideomycetes genomes: a test case for predicting lifestyles and emergence of pathogens.</title>
        <authorList>
            <person name="Haridas S."/>
            <person name="Albert R."/>
            <person name="Binder M."/>
            <person name="Bloem J."/>
            <person name="Labutti K."/>
            <person name="Salamov A."/>
            <person name="Andreopoulos B."/>
            <person name="Baker S."/>
            <person name="Barry K."/>
            <person name="Bills G."/>
            <person name="Bluhm B."/>
            <person name="Cannon C."/>
            <person name="Castanera R."/>
            <person name="Culley D."/>
            <person name="Daum C."/>
            <person name="Ezra D."/>
            <person name="Gonzalez J."/>
            <person name="Henrissat B."/>
            <person name="Kuo A."/>
            <person name="Liang C."/>
            <person name="Lipzen A."/>
            <person name="Lutzoni F."/>
            <person name="Magnuson J."/>
            <person name="Mondo S."/>
            <person name="Nolan M."/>
            <person name="Ohm R."/>
            <person name="Pangilinan J."/>
            <person name="Park H.-J."/>
            <person name="Ramirez L."/>
            <person name="Alfaro M."/>
            <person name="Sun H."/>
            <person name="Tritt A."/>
            <person name="Yoshinaga Y."/>
            <person name="Zwiers L.-H."/>
            <person name="Turgeon B."/>
            <person name="Goodwin S."/>
            <person name="Spatafora J."/>
            <person name="Crous P."/>
            <person name="Grigoriev I."/>
        </authorList>
    </citation>
    <scope>NUCLEOTIDE SEQUENCE</scope>
    <source>
        <strain evidence="1">SCOH1-5</strain>
    </source>
</reference>
<dbReference type="OrthoDB" id="3650750at2759"/>
<keyword evidence="2" id="KW-1185">Reference proteome</keyword>
<protein>
    <submittedName>
        <fullName evidence="1">Uncharacterized protein</fullName>
    </submittedName>
</protein>
<dbReference type="EMBL" id="ML992663">
    <property type="protein sequence ID" value="KAF2216912.1"/>
    <property type="molecule type" value="Genomic_DNA"/>
</dbReference>
<proteinExistence type="predicted"/>
<evidence type="ECO:0000313" key="1">
    <source>
        <dbReference type="EMBL" id="KAF2216912.1"/>
    </source>
</evidence>
<dbReference type="AlphaFoldDB" id="A0A6A6FTU5"/>
<organism evidence="1 2">
    <name type="scientific">Cercospora zeae-maydis SCOH1-5</name>
    <dbReference type="NCBI Taxonomy" id="717836"/>
    <lineage>
        <taxon>Eukaryota</taxon>
        <taxon>Fungi</taxon>
        <taxon>Dikarya</taxon>
        <taxon>Ascomycota</taxon>
        <taxon>Pezizomycotina</taxon>
        <taxon>Dothideomycetes</taxon>
        <taxon>Dothideomycetidae</taxon>
        <taxon>Mycosphaerellales</taxon>
        <taxon>Mycosphaerellaceae</taxon>
        <taxon>Cercospora</taxon>
    </lineage>
</organism>
<evidence type="ECO:0000313" key="2">
    <source>
        <dbReference type="Proteomes" id="UP000799539"/>
    </source>
</evidence>